<evidence type="ECO:0000313" key="2">
    <source>
        <dbReference type="Proteomes" id="UP000076959"/>
    </source>
</evidence>
<dbReference type="OrthoDB" id="9806357at2"/>
<sequence>MLVAVIIGTAVGQAMAEPGSWRAEWPRTDFSRHTVPLREIKSGGPPKDGIPSIDTPRFERLKDGAATGWASRIGDAEPVITLDIRGDARAYPLSVLIWHEIANDTVGGTPVAVTYCPLCNAALVFERTVENRVLDFGTTGKLRNSDLVMYDRQTESWWQQFEGDAIVGVMSGKRLHLLPSRLESFVRFRQRFPNGQVLIPHDPAARRYGINPYVGYDASGQMPLLYDGSLPDGIDPMERVVAVEIRLDHHEAWSLSLLRERGTIESGDIILRWEAGQTSALDKRTIAGGRDIGNVVVQRRHDGQLSDIPYDVTFAFAFHAFRPGSPIHKRTSIGPEN</sequence>
<dbReference type="AlphaFoldDB" id="A0A176YXJ4"/>
<dbReference type="RefSeq" id="WP_063698923.1">
    <property type="nucleotide sequence ID" value="NZ_LUUB01000040.1"/>
</dbReference>
<reference evidence="1 2" key="1">
    <citation type="submission" date="2016-03" db="EMBL/GenBank/DDBJ databases">
        <title>Draft Genome Sequence of the Strain BR 10245 (Bradyrhizobium sp.) isolated from nodules of Centrolobium paraense.</title>
        <authorList>
            <person name="Simoes-Araujo J.L.Sr."/>
            <person name="Barauna A.C."/>
            <person name="Silva K."/>
            <person name="Zilli J.E."/>
        </authorList>
    </citation>
    <scope>NUCLEOTIDE SEQUENCE [LARGE SCALE GENOMIC DNA]</scope>
    <source>
        <strain evidence="1 2">BR 10245</strain>
    </source>
</reference>
<dbReference type="Pfam" id="PF11376">
    <property type="entry name" value="DUF3179"/>
    <property type="match status" value="1"/>
</dbReference>
<dbReference type="Proteomes" id="UP000076959">
    <property type="component" value="Unassembled WGS sequence"/>
</dbReference>
<accession>A0A176YXJ4</accession>
<gene>
    <name evidence="1" type="ORF">AYJ54_06345</name>
</gene>
<name>A0A176YXJ4_9BRAD</name>
<evidence type="ECO:0008006" key="3">
    <source>
        <dbReference type="Google" id="ProtNLM"/>
    </source>
</evidence>
<proteinExistence type="predicted"/>
<evidence type="ECO:0000313" key="1">
    <source>
        <dbReference type="EMBL" id="OAF12445.1"/>
    </source>
</evidence>
<dbReference type="EMBL" id="LUUB01000040">
    <property type="protein sequence ID" value="OAF12445.1"/>
    <property type="molecule type" value="Genomic_DNA"/>
</dbReference>
<dbReference type="InterPro" id="IPR021516">
    <property type="entry name" value="DUF3179"/>
</dbReference>
<protein>
    <recommendedName>
        <fullName evidence="3">DUF3179 domain-containing protein</fullName>
    </recommendedName>
</protein>
<dbReference type="STRING" id="1505087.AYJ54_06345"/>
<comment type="caution">
    <text evidence="1">The sequence shown here is derived from an EMBL/GenBank/DDBJ whole genome shotgun (WGS) entry which is preliminary data.</text>
</comment>
<keyword evidence="2" id="KW-1185">Reference proteome</keyword>
<organism evidence="1 2">
    <name type="scientific">Bradyrhizobium centrolobii</name>
    <dbReference type="NCBI Taxonomy" id="1505087"/>
    <lineage>
        <taxon>Bacteria</taxon>
        <taxon>Pseudomonadati</taxon>
        <taxon>Pseudomonadota</taxon>
        <taxon>Alphaproteobacteria</taxon>
        <taxon>Hyphomicrobiales</taxon>
        <taxon>Nitrobacteraceae</taxon>
        <taxon>Bradyrhizobium</taxon>
    </lineage>
</organism>